<protein>
    <submittedName>
        <fullName evidence="1">Uncharacterized protein</fullName>
    </submittedName>
</protein>
<evidence type="ECO:0000313" key="2">
    <source>
        <dbReference type="Proteomes" id="UP001597399"/>
    </source>
</evidence>
<evidence type="ECO:0000313" key="1">
    <source>
        <dbReference type="EMBL" id="MFD2693839.1"/>
    </source>
</evidence>
<keyword evidence="2" id="KW-1185">Reference proteome</keyword>
<reference evidence="2" key="1">
    <citation type="journal article" date="2019" name="Int. J. Syst. Evol. Microbiol.">
        <title>The Global Catalogue of Microorganisms (GCM) 10K type strain sequencing project: providing services to taxonomists for standard genome sequencing and annotation.</title>
        <authorList>
            <consortium name="The Broad Institute Genomics Platform"/>
            <consortium name="The Broad Institute Genome Sequencing Center for Infectious Disease"/>
            <person name="Wu L."/>
            <person name="Ma J."/>
        </authorList>
    </citation>
    <scope>NUCLEOTIDE SEQUENCE [LARGE SCALE GENOMIC DNA]</scope>
    <source>
        <strain evidence="2">TISTR 2466</strain>
    </source>
</reference>
<name>A0ABW5S434_9BACL</name>
<dbReference type="RefSeq" id="WP_253061318.1">
    <property type="nucleotide sequence ID" value="NZ_JAMXWM010000008.1"/>
</dbReference>
<organism evidence="1 2">
    <name type="scientific">Sporolactobacillus shoreicorticis</name>
    <dbReference type="NCBI Taxonomy" id="1923877"/>
    <lineage>
        <taxon>Bacteria</taxon>
        <taxon>Bacillati</taxon>
        <taxon>Bacillota</taxon>
        <taxon>Bacilli</taxon>
        <taxon>Bacillales</taxon>
        <taxon>Sporolactobacillaceae</taxon>
        <taxon>Sporolactobacillus</taxon>
    </lineage>
</organism>
<sequence length="62" mass="7095">MKLNEKEALKVMINFLDNYYNQTKADDIAVLLGSLTLLDDGKPTDVAMWGEWLDALHKVKEK</sequence>
<proteinExistence type="predicted"/>
<comment type="caution">
    <text evidence="1">The sequence shown here is derived from an EMBL/GenBank/DDBJ whole genome shotgun (WGS) entry which is preliminary data.</text>
</comment>
<dbReference type="Proteomes" id="UP001597399">
    <property type="component" value="Unassembled WGS sequence"/>
</dbReference>
<accession>A0ABW5S434</accession>
<dbReference type="EMBL" id="JBHUMQ010000023">
    <property type="protein sequence ID" value="MFD2693839.1"/>
    <property type="molecule type" value="Genomic_DNA"/>
</dbReference>
<gene>
    <name evidence="1" type="ORF">ACFSUE_09410</name>
</gene>